<keyword evidence="5 8" id="KW-0812">Transmembrane</keyword>
<evidence type="ECO:0000259" key="9">
    <source>
        <dbReference type="PROSITE" id="PS50850"/>
    </source>
</evidence>
<dbReference type="PANTHER" id="PTHR43124">
    <property type="entry name" value="PURINE EFFLUX PUMP PBUE"/>
    <property type="match status" value="1"/>
</dbReference>
<dbReference type="InterPro" id="IPR011701">
    <property type="entry name" value="MFS"/>
</dbReference>
<name>A0A502DHI7_9BURK</name>
<dbReference type="PROSITE" id="PS50850">
    <property type="entry name" value="MFS"/>
    <property type="match status" value="1"/>
</dbReference>
<evidence type="ECO:0000256" key="2">
    <source>
        <dbReference type="ARBA" id="ARBA00006236"/>
    </source>
</evidence>
<feature type="transmembrane region" description="Helical" evidence="8">
    <location>
        <begin position="21"/>
        <end position="40"/>
    </location>
</feature>
<dbReference type="InterPro" id="IPR020846">
    <property type="entry name" value="MFS_dom"/>
</dbReference>
<evidence type="ECO:0000256" key="5">
    <source>
        <dbReference type="ARBA" id="ARBA00022692"/>
    </source>
</evidence>
<evidence type="ECO:0000256" key="6">
    <source>
        <dbReference type="ARBA" id="ARBA00022989"/>
    </source>
</evidence>
<dbReference type="Gene3D" id="1.20.1720.10">
    <property type="entry name" value="Multidrug resistance protein D"/>
    <property type="match status" value="1"/>
</dbReference>
<evidence type="ECO:0000256" key="4">
    <source>
        <dbReference type="ARBA" id="ARBA00022475"/>
    </source>
</evidence>
<accession>A0A502DHI7</accession>
<evidence type="ECO:0000256" key="3">
    <source>
        <dbReference type="ARBA" id="ARBA00022448"/>
    </source>
</evidence>
<dbReference type="PROSITE" id="PS00216">
    <property type="entry name" value="SUGAR_TRANSPORT_1"/>
    <property type="match status" value="1"/>
</dbReference>
<dbReference type="InterPro" id="IPR004812">
    <property type="entry name" value="Efflux_drug-R_Bcr/CmlA"/>
</dbReference>
<sequence>MPLPAPERPAEAEPPERRLAPLWLLSALPAVGLFASSAYLPSLPAMARDFGVPTGQVQLTVTAYLAAMAAFMLVVGPWSDRIGRRRIGLCSLVVFFVGSVAAWLSPSVGWLLVARVVQGIGASSGMVLSRAMVRDAMNDHEAARANAQMGMSIALAPIVAPMIGGLVQQAFGWRANLLLFAVLGLALCIASVRGLVETLPPHRRHAQRGWRLLSGYLQLLRTKRFMANTLPVAIGGMGIFAYNTQAPVLLVGDLHVSAAAFGVYGALPPLGYVLGNFLTTRWTGRVPQRKLIERGCSLLALSGTLVVLLGWMFGPIAPLIAGPMLLFGLGNGLLMPTASLRSMSVVPTLVGSSAALSGGMRMGAGSLGSLLVVTLAVHDGATLGMLVGTMGLLSLACFLLLSRGES</sequence>
<dbReference type="AlphaFoldDB" id="A0A502DHI7"/>
<evidence type="ECO:0000256" key="8">
    <source>
        <dbReference type="RuleBase" id="RU365088"/>
    </source>
</evidence>
<comment type="caution">
    <text evidence="10">The sequence shown here is derived from an EMBL/GenBank/DDBJ whole genome shotgun (WGS) entry which is preliminary data.</text>
</comment>
<dbReference type="Pfam" id="PF07690">
    <property type="entry name" value="MFS_1"/>
    <property type="match status" value="1"/>
</dbReference>
<proteinExistence type="inferred from homology"/>
<evidence type="ECO:0000313" key="10">
    <source>
        <dbReference type="EMBL" id="TPG23561.1"/>
    </source>
</evidence>
<keyword evidence="7 8" id="KW-0472">Membrane</keyword>
<feature type="domain" description="Major facilitator superfamily (MFS) profile" evidence="9">
    <location>
        <begin position="18"/>
        <end position="406"/>
    </location>
</feature>
<evidence type="ECO:0000256" key="1">
    <source>
        <dbReference type="ARBA" id="ARBA00004651"/>
    </source>
</evidence>
<dbReference type="InterPro" id="IPR050189">
    <property type="entry name" value="MFS_Efflux_Transporters"/>
</dbReference>
<feature type="transmembrane region" description="Helical" evidence="8">
    <location>
        <begin position="149"/>
        <end position="171"/>
    </location>
</feature>
<dbReference type="RefSeq" id="WP_140845075.1">
    <property type="nucleotide sequence ID" value="NZ_RCZI01000009.1"/>
</dbReference>
<dbReference type="GO" id="GO:1990961">
    <property type="term" value="P:xenobiotic detoxification by transmembrane export across the plasma membrane"/>
    <property type="evidence" value="ECO:0007669"/>
    <property type="project" value="InterPro"/>
</dbReference>
<dbReference type="PANTHER" id="PTHR43124:SF3">
    <property type="entry name" value="CHLORAMPHENICOL EFFLUX PUMP RV0191"/>
    <property type="match status" value="1"/>
</dbReference>
<dbReference type="NCBIfam" id="TIGR00710">
    <property type="entry name" value="efflux_Bcr_CflA"/>
    <property type="match status" value="1"/>
</dbReference>
<feature type="transmembrane region" description="Helical" evidence="8">
    <location>
        <begin position="87"/>
        <end position="104"/>
    </location>
</feature>
<keyword evidence="6 8" id="KW-1133">Transmembrane helix</keyword>
<evidence type="ECO:0000313" key="11">
    <source>
        <dbReference type="Proteomes" id="UP000319212"/>
    </source>
</evidence>
<dbReference type="CDD" id="cd17320">
    <property type="entry name" value="MFS_MdfA_MDR_like"/>
    <property type="match status" value="1"/>
</dbReference>
<keyword evidence="8" id="KW-0997">Cell inner membrane</keyword>
<feature type="transmembrane region" description="Helical" evidence="8">
    <location>
        <begin position="225"/>
        <end position="242"/>
    </location>
</feature>
<feature type="transmembrane region" description="Helical" evidence="8">
    <location>
        <begin position="254"/>
        <end position="274"/>
    </location>
</feature>
<feature type="transmembrane region" description="Helical" evidence="8">
    <location>
        <begin position="110"/>
        <end position="128"/>
    </location>
</feature>
<organism evidence="10 11">
    <name type="scientific">Variovorax guangxiensis</name>
    <dbReference type="NCBI Taxonomy" id="1775474"/>
    <lineage>
        <taxon>Bacteria</taxon>
        <taxon>Pseudomonadati</taxon>
        <taxon>Pseudomonadota</taxon>
        <taxon>Betaproteobacteria</taxon>
        <taxon>Burkholderiales</taxon>
        <taxon>Comamonadaceae</taxon>
        <taxon>Variovorax</taxon>
    </lineage>
</organism>
<gene>
    <name evidence="10" type="ORF">EAH82_20365</name>
</gene>
<dbReference type="EMBL" id="RCZI01000009">
    <property type="protein sequence ID" value="TPG23561.1"/>
    <property type="molecule type" value="Genomic_DNA"/>
</dbReference>
<dbReference type="InterPro" id="IPR036259">
    <property type="entry name" value="MFS_trans_sf"/>
</dbReference>
<comment type="caution">
    <text evidence="8">Lacks conserved residue(s) required for the propagation of feature annotation.</text>
</comment>
<dbReference type="OrthoDB" id="9814303at2"/>
<dbReference type="InterPro" id="IPR005829">
    <property type="entry name" value="Sugar_transporter_CS"/>
</dbReference>
<evidence type="ECO:0000256" key="7">
    <source>
        <dbReference type="ARBA" id="ARBA00023136"/>
    </source>
</evidence>
<protein>
    <recommendedName>
        <fullName evidence="8">Bcr/CflA family efflux transporter</fullName>
    </recommendedName>
</protein>
<dbReference type="Proteomes" id="UP000319212">
    <property type="component" value="Unassembled WGS sequence"/>
</dbReference>
<feature type="transmembrane region" description="Helical" evidence="8">
    <location>
        <begin position="55"/>
        <end position="75"/>
    </location>
</feature>
<feature type="transmembrane region" description="Helical" evidence="8">
    <location>
        <begin position="383"/>
        <end position="401"/>
    </location>
</feature>
<dbReference type="SUPFAM" id="SSF103473">
    <property type="entry name" value="MFS general substrate transporter"/>
    <property type="match status" value="1"/>
</dbReference>
<comment type="similarity">
    <text evidence="2 8">Belongs to the major facilitator superfamily. Bcr/CmlA family.</text>
</comment>
<keyword evidence="4" id="KW-1003">Cell membrane</keyword>
<comment type="subcellular location">
    <subcellularLocation>
        <location evidence="8">Cell inner membrane</location>
        <topology evidence="8">Multi-pass membrane protein</topology>
    </subcellularLocation>
    <subcellularLocation>
        <location evidence="1">Cell membrane</location>
        <topology evidence="1">Multi-pass membrane protein</topology>
    </subcellularLocation>
</comment>
<keyword evidence="3 8" id="KW-0813">Transport</keyword>
<dbReference type="GO" id="GO:0005886">
    <property type="term" value="C:plasma membrane"/>
    <property type="evidence" value="ECO:0007669"/>
    <property type="project" value="UniProtKB-SubCell"/>
</dbReference>
<feature type="transmembrane region" description="Helical" evidence="8">
    <location>
        <begin position="295"/>
        <end position="313"/>
    </location>
</feature>
<reference evidence="10 11" key="1">
    <citation type="journal article" date="2019" name="Environ. Microbiol.">
        <title>Species interactions and distinct microbial communities in high Arctic permafrost affected cryosols are associated with the CH4 and CO2 gas fluxes.</title>
        <authorList>
            <person name="Altshuler I."/>
            <person name="Hamel J."/>
            <person name="Turney S."/>
            <person name="Magnuson E."/>
            <person name="Levesque R."/>
            <person name="Greer C."/>
            <person name="Whyte L.G."/>
        </authorList>
    </citation>
    <scope>NUCLEOTIDE SEQUENCE [LARGE SCALE GENOMIC DNA]</scope>
    <source>
        <strain evidence="10 11">S06.C</strain>
    </source>
</reference>
<dbReference type="GO" id="GO:0042910">
    <property type="term" value="F:xenobiotic transmembrane transporter activity"/>
    <property type="evidence" value="ECO:0007669"/>
    <property type="project" value="InterPro"/>
</dbReference>
<feature type="transmembrane region" description="Helical" evidence="8">
    <location>
        <begin position="177"/>
        <end position="196"/>
    </location>
</feature>